<evidence type="ECO:0000313" key="6">
    <source>
        <dbReference type="EMBL" id="MPM23761.1"/>
    </source>
</evidence>
<dbReference type="GO" id="GO:0008610">
    <property type="term" value="P:lipid biosynthetic process"/>
    <property type="evidence" value="ECO:0007669"/>
    <property type="project" value="InterPro"/>
</dbReference>
<comment type="similarity">
    <text evidence="1">Belongs to the CFA/CMAS family.</text>
</comment>
<evidence type="ECO:0000256" key="1">
    <source>
        <dbReference type="ARBA" id="ARBA00010815"/>
    </source>
</evidence>
<reference evidence="6" key="1">
    <citation type="submission" date="2019-08" db="EMBL/GenBank/DDBJ databases">
        <authorList>
            <person name="Kucharzyk K."/>
            <person name="Murdoch R.W."/>
            <person name="Higgins S."/>
            <person name="Loffler F."/>
        </authorList>
    </citation>
    <scope>NUCLEOTIDE SEQUENCE</scope>
</reference>
<dbReference type="InterPro" id="IPR050723">
    <property type="entry name" value="CFA/CMAS"/>
</dbReference>
<sequence length="260" mass="30247">MTYSCGYFKSTCDSLNDAQKNKTSHILRKLNLNKSQTLLDIGCGWGELILTAAKEYNVKAMGITLSSEQFNKVKERIRAEGLENLVEVELLDYREIKNKKFDRIVSVGMIEHVGKELLPEYFSKVKNLLDEDGISLLHCITGINGDGVNSWINKYIFPGGYIPTIKELITYMSDEEFYLLDVESLRRHYGKTLEHWSRNFENALPEVMKRYDEKFIRMWRLYLNGCAASFNSGNIDIHQFLFTKGVNNHLPWTREYIYLQ</sequence>
<keyword evidence="5" id="KW-0443">Lipid metabolism</keyword>
<dbReference type="GO" id="GO:0008825">
    <property type="term" value="F:cyclopropane-fatty-acyl-phospholipid synthase activity"/>
    <property type="evidence" value="ECO:0007669"/>
    <property type="project" value="UniProtKB-EC"/>
</dbReference>
<evidence type="ECO:0000256" key="2">
    <source>
        <dbReference type="ARBA" id="ARBA00022603"/>
    </source>
</evidence>
<accession>A0A644Y747</accession>
<dbReference type="EC" id="2.1.1.79" evidence="6"/>
<dbReference type="GO" id="GO:0032259">
    <property type="term" value="P:methylation"/>
    <property type="evidence" value="ECO:0007669"/>
    <property type="project" value="UniProtKB-KW"/>
</dbReference>
<dbReference type="AlphaFoldDB" id="A0A644Y747"/>
<evidence type="ECO:0000256" key="4">
    <source>
        <dbReference type="ARBA" id="ARBA00022691"/>
    </source>
</evidence>
<keyword evidence="4" id="KW-0949">S-adenosyl-L-methionine</keyword>
<dbReference type="CDD" id="cd02440">
    <property type="entry name" value="AdoMet_MTases"/>
    <property type="match status" value="1"/>
</dbReference>
<dbReference type="SUPFAM" id="SSF53335">
    <property type="entry name" value="S-adenosyl-L-methionine-dependent methyltransferases"/>
    <property type="match status" value="1"/>
</dbReference>
<organism evidence="6">
    <name type="scientific">bioreactor metagenome</name>
    <dbReference type="NCBI Taxonomy" id="1076179"/>
    <lineage>
        <taxon>unclassified sequences</taxon>
        <taxon>metagenomes</taxon>
        <taxon>ecological metagenomes</taxon>
    </lineage>
</organism>
<name>A0A644Y747_9ZZZZ</name>
<dbReference type="InterPro" id="IPR029063">
    <property type="entry name" value="SAM-dependent_MTases_sf"/>
</dbReference>
<protein>
    <submittedName>
        <fullName evidence="6">Cyclopropane-fatty-acyl-phospholipid synthase</fullName>
        <ecNumber evidence="6">2.1.1.79</ecNumber>
    </submittedName>
</protein>
<evidence type="ECO:0000256" key="3">
    <source>
        <dbReference type="ARBA" id="ARBA00022679"/>
    </source>
</evidence>
<dbReference type="EMBL" id="VSSQ01004106">
    <property type="protein sequence ID" value="MPM23761.1"/>
    <property type="molecule type" value="Genomic_DNA"/>
</dbReference>
<keyword evidence="3 6" id="KW-0808">Transferase</keyword>
<proteinExistence type="inferred from homology"/>
<dbReference type="PANTHER" id="PTHR43667">
    <property type="entry name" value="CYCLOPROPANE-FATTY-ACYL-PHOSPHOLIPID SYNTHASE"/>
    <property type="match status" value="1"/>
</dbReference>
<dbReference type="Gene3D" id="3.40.50.150">
    <property type="entry name" value="Vaccinia Virus protein VP39"/>
    <property type="match status" value="1"/>
</dbReference>
<evidence type="ECO:0000256" key="5">
    <source>
        <dbReference type="ARBA" id="ARBA00023098"/>
    </source>
</evidence>
<dbReference type="PANTHER" id="PTHR43667:SF1">
    <property type="entry name" value="CYCLOPROPANE-FATTY-ACYL-PHOSPHOLIPID SYNTHASE"/>
    <property type="match status" value="1"/>
</dbReference>
<keyword evidence="2 6" id="KW-0489">Methyltransferase</keyword>
<dbReference type="InterPro" id="IPR003333">
    <property type="entry name" value="CMAS"/>
</dbReference>
<dbReference type="PIRSF" id="PIRSF003085">
    <property type="entry name" value="CMAS"/>
    <property type="match status" value="1"/>
</dbReference>
<comment type="caution">
    <text evidence="6">The sequence shown here is derived from an EMBL/GenBank/DDBJ whole genome shotgun (WGS) entry which is preliminary data.</text>
</comment>
<gene>
    <name evidence="6" type="primary">cfa_2</name>
    <name evidence="6" type="ORF">SDC9_70235</name>
</gene>
<dbReference type="Pfam" id="PF02353">
    <property type="entry name" value="CMAS"/>
    <property type="match status" value="1"/>
</dbReference>